<comment type="cofactor">
    <cofactor evidence="10">
        <name>[4Fe-4S] cluster</name>
        <dbReference type="ChEBI" id="CHEBI:49883"/>
    </cofactor>
    <text evidence="10">Binds 3 [4Fe-4S] clusters.</text>
</comment>
<evidence type="ECO:0000259" key="11">
    <source>
        <dbReference type="PROSITE" id="PS51379"/>
    </source>
</evidence>
<evidence type="ECO:0000313" key="13">
    <source>
        <dbReference type="EMBL" id="TCK62579.1"/>
    </source>
</evidence>
<feature type="binding site" evidence="10">
    <location>
        <position position="49"/>
    </location>
    <ligand>
        <name>[4Fe-4S] cluster</name>
        <dbReference type="ChEBI" id="CHEBI:49883"/>
        <label>1</label>
    </ligand>
</feature>
<feature type="binding site" evidence="10">
    <location>
        <position position="168"/>
    </location>
    <ligand>
        <name>[4Fe-4S] cluster</name>
        <dbReference type="ChEBI" id="CHEBI:49883"/>
        <label>3</label>
    </ligand>
</feature>
<feature type="binding site" evidence="10">
    <location>
        <position position="174"/>
    </location>
    <ligand>
        <name>[4Fe-4S] cluster</name>
        <dbReference type="ChEBI" id="CHEBI:49883"/>
        <label>3</label>
    </ligand>
</feature>
<feature type="binding site" evidence="10">
    <location>
        <position position="46"/>
    </location>
    <ligand>
        <name>[4Fe-4S] cluster</name>
        <dbReference type="ChEBI" id="CHEBI:49883"/>
        <label>1</label>
    </ligand>
</feature>
<dbReference type="EC" id="7.-.-.-" evidence="10"/>
<keyword evidence="5 10" id="KW-1278">Translocase</keyword>
<feature type="binding site" evidence="10">
    <location>
        <position position="138"/>
    </location>
    <ligand>
        <name>[4Fe-4S] cluster</name>
        <dbReference type="ChEBI" id="CHEBI:49883"/>
        <label>2</label>
    </ligand>
</feature>
<feature type="binding site" evidence="10">
    <location>
        <position position="71"/>
    </location>
    <ligand>
        <name>[4Fe-4S] cluster</name>
        <dbReference type="ChEBI" id="CHEBI:49883"/>
        <label>1</label>
    </ligand>
</feature>
<evidence type="ECO:0000256" key="2">
    <source>
        <dbReference type="ARBA" id="ARBA00022485"/>
    </source>
</evidence>
<keyword evidence="9 10" id="KW-0472">Membrane</keyword>
<protein>
    <recommendedName>
        <fullName evidence="10">Ion-translocating oxidoreductase complex subunit B</fullName>
        <ecNumber evidence="10">7.-.-.-</ecNumber>
    </recommendedName>
    <alternativeName>
        <fullName evidence="10">Rnf electron transport complex subunit B</fullName>
    </alternativeName>
</protein>
<evidence type="ECO:0000256" key="6">
    <source>
        <dbReference type="ARBA" id="ARBA00022982"/>
    </source>
</evidence>
<feature type="binding site" evidence="10">
    <location>
        <position position="134"/>
    </location>
    <ligand>
        <name>[4Fe-4S] cluster</name>
        <dbReference type="ChEBI" id="CHEBI:49883"/>
        <label>2</label>
    </ligand>
</feature>
<dbReference type="InterPro" id="IPR007202">
    <property type="entry name" value="4Fe-4S_dom"/>
</dbReference>
<reference evidence="13 14" key="1">
    <citation type="submission" date="2019-03" db="EMBL/GenBank/DDBJ databases">
        <title>Genomic Encyclopedia of Type Strains, Phase IV (KMG-IV): sequencing the most valuable type-strain genomes for metagenomic binning, comparative biology and taxonomic classification.</title>
        <authorList>
            <person name="Goeker M."/>
        </authorList>
    </citation>
    <scope>NUCLEOTIDE SEQUENCE [LARGE SCALE GENOMIC DNA]</scope>
    <source>
        <strain evidence="13 14">DSM 24984</strain>
    </source>
</reference>
<keyword evidence="8 10" id="KW-0411">Iron-sulfur</keyword>
<comment type="similarity">
    <text evidence="10">Belongs to the 4Fe4S bacterial-type ferredoxin family. RnfB subfamily.</text>
</comment>
<feature type="domain" description="4Fe-4S" evidence="12">
    <location>
        <begin position="29"/>
        <end position="88"/>
    </location>
</feature>
<keyword evidence="6 10" id="KW-0249">Electron transport</keyword>
<evidence type="ECO:0000313" key="14">
    <source>
        <dbReference type="Proteomes" id="UP000294614"/>
    </source>
</evidence>
<evidence type="ECO:0000256" key="9">
    <source>
        <dbReference type="ARBA" id="ARBA00023136"/>
    </source>
</evidence>
<comment type="caution">
    <text evidence="10">Lacks conserved residue(s) required for the propagation of feature annotation.</text>
</comment>
<dbReference type="AlphaFoldDB" id="A0A4R1KGU8"/>
<comment type="caution">
    <text evidence="13">The sequence shown here is derived from an EMBL/GenBank/DDBJ whole genome shotgun (WGS) entry which is preliminary data.</text>
</comment>
<keyword evidence="10" id="KW-1003">Cell membrane</keyword>
<dbReference type="PANTHER" id="PTHR43560">
    <property type="entry name" value="ION-TRANSLOCATING OXIDOREDUCTASE COMPLEX SUBUNIT B"/>
    <property type="match status" value="1"/>
</dbReference>
<evidence type="ECO:0000256" key="5">
    <source>
        <dbReference type="ARBA" id="ARBA00022967"/>
    </source>
</evidence>
<feature type="binding site" evidence="10">
    <location>
        <position position="178"/>
    </location>
    <ligand>
        <name>[4Fe-4S] cluster</name>
        <dbReference type="ChEBI" id="CHEBI:49883"/>
        <label>2</label>
    </ligand>
</feature>
<dbReference type="EMBL" id="SMGG01000003">
    <property type="protein sequence ID" value="TCK62579.1"/>
    <property type="molecule type" value="Genomic_DNA"/>
</dbReference>
<keyword evidence="4 10" id="KW-0677">Repeat</keyword>
<dbReference type="InterPro" id="IPR017896">
    <property type="entry name" value="4Fe4S_Fe-S-bd"/>
</dbReference>
<comment type="subcellular location">
    <subcellularLocation>
        <location evidence="10">Cell membrane</location>
    </subcellularLocation>
</comment>
<evidence type="ECO:0000256" key="10">
    <source>
        <dbReference type="HAMAP-Rule" id="MF_00463"/>
    </source>
</evidence>
<comment type="subunit">
    <text evidence="10">The complex is composed of six subunits: RnfA, RnfB, RnfC, RnfD, RnfE and RnfG.</text>
</comment>
<gene>
    <name evidence="10" type="primary">rnfB</name>
    <name evidence="13" type="ORF">C8D98_1108</name>
</gene>
<dbReference type="Gene3D" id="3.30.70.20">
    <property type="match status" value="2"/>
</dbReference>
<dbReference type="PROSITE" id="PS00198">
    <property type="entry name" value="4FE4S_FER_1"/>
    <property type="match status" value="3"/>
</dbReference>
<proteinExistence type="inferred from homology"/>
<evidence type="ECO:0000256" key="7">
    <source>
        <dbReference type="ARBA" id="ARBA00023004"/>
    </source>
</evidence>
<dbReference type="Pfam" id="PF04060">
    <property type="entry name" value="FeS"/>
    <property type="match status" value="1"/>
</dbReference>
<feature type="region of interest" description="Hydrophobic" evidence="10">
    <location>
        <begin position="1"/>
        <end position="23"/>
    </location>
</feature>
<feature type="binding site" evidence="10">
    <location>
        <position position="54"/>
    </location>
    <ligand>
        <name>[4Fe-4S] cluster</name>
        <dbReference type="ChEBI" id="CHEBI:49883"/>
        <label>1</label>
    </ligand>
</feature>
<dbReference type="CDD" id="cd10549">
    <property type="entry name" value="MtMvhB_like"/>
    <property type="match status" value="1"/>
</dbReference>
<dbReference type="RefSeq" id="WP_132872741.1">
    <property type="nucleotide sequence ID" value="NZ_SMGG01000003.1"/>
</dbReference>
<evidence type="ECO:0000256" key="3">
    <source>
        <dbReference type="ARBA" id="ARBA00022723"/>
    </source>
</evidence>
<comment type="function">
    <text evidence="10">Part of a membrane-bound complex that couples electron transfer with translocation of ions across the membrane.</text>
</comment>
<dbReference type="GO" id="GO:0022900">
    <property type="term" value="P:electron transport chain"/>
    <property type="evidence" value="ECO:0007669"/>
    <property type="project" value="UniProtKB-UniRule"/>
</dbReference>
<sequence>MIAAVMTMAVTGFVAGLGLMYASKKFHVQKDERIETVNGMLPAANCGGCGFPGCGALAEAIVNGKAPVNACPVCSREMVQQIAEYLGLTADSTIKKVARVRCMGNCDSAVEKYNYYGPRDCHSIVLLSGGNKLCTYGCVGEGSCVKACGFDAMHMGNDGIPVVNEEKCCSCGLCVKACPRNLIVLISEDRPVVVSCMSKDKGPEVKKACSVGCIGCKMCEKKCPVGAIDVDSFLAKIDPAVCNVCGVCVDVCPTKAIKNYSRTK</sequence>
<feature type="domain" description="4Fe-4S ferredoxin-type" evidence="11">
    <location>
        <begin position="201"/>
        <end position="232"/>
    </location>
</feature>
<keyword evidence="14" id="KW-1185">Reference proteome</keyword>
<keyword evidence="7 10" id="KW-0408">Iron</keyword>
<dbReference type="HAMAP" id="MF_00463">
    <property type="entry name" value="RsxB_RnfB"/>
    <property type="match status" value="1"/>
</dbReference>
<keyword evidence="2 10" id="KW-0004">4Fe-4S</keyword>
<feature type="binding site" evidence="10">
    <location>
        <position position="144"/>
    </location>
    <ligand>
        <name>[4Fe-4S] cluster</name>
        <dbReference type="ChEBI" id="CHEBI:49883"/>
        <label>2</label>
    </ligand>
</feature>
<dbReference type="SUPFAM" id="SSF54862">
    <property type="entry name" value="4Fe-4S ferredoxins"/>
    <property type="match status" value="1"/>
</dbReference>
<dbReference type="NCBIfam" id="TIGR01944">
    <property type="entry name" value="rnfB"/>
    <property type="match status" value="1"/>
</dbReference>
<evidence type="ECO:0000259" key="12">
    <source>
        <dbReference type="PROSITE" id="PS51656"/>
    </source>
</evidence>
<evidence type="ECO:0000256" key="8">
    <source>
        <dbReference type="ARBA" id="ARBA00023014"/>
    </source>
</evidence>
<dbReference type="Pfam" id="PF12838">
    <property type="entry name" value="Fer4_7"/>
    <property type="match status" value="1"/>
</dbReference>
<dbReference type="Gene3D" id="1.10.15.40">
    <property type="entry name" value="Electron transport complex subunit B, putative Fe-S cluster"/>
    <property type="match status" value="1"/>
</dbReference>
<accession>A0A4R1KGU8</accession>
<dbReference type="PANTHER" id="PTHR43560:SF1">
    <property type="entry name" value="ION-TRANSLOCATING OXIDOREDUCTASE COMPLEX SUBUNIT B"/>
    <property type="match status" value="1"/>
</dbReference>
<dbReference type="PROSITE" id="PS51656">
    <property type="entry name" value="4FE4S"/>
    <property type="match status" value="1"/>
</dbReference>
<dbReference type="GO" id="GO:0046872">
    <property type="term" value="F:metal ion binding"/>
    <property type="evidence" value="ECO:0007669"/>
    <property type="project" value="UniProtKB-KW"/>
</dbReference>
<dbReference type="GO" id="GO:0009055">
    <property type="term" value="F:electron transfer activity"/>
    <property type="evidence" value="ECO:0007669"/>
    <property type="project" value="InterPro"/>
</dbReference>
<feature type="domain" description="4Fe-4S ferredoxin-type" evidence="11">
    <location>
        <begin position="159"/>
        <end position="188"/>
    </location>
</feature>
<dbReference type="PROSITE" id="PS51379">
    <property type="entry name" value="4FE4S_FER_2"/>
    <property type="match status" value="3"/>
</dbReference>
<dbReference type="InterPro" id="IPR050395">
    <property type="entry name" value="4Fe4S_Ferredoxin_RnfB"/>
</dbReference>
<keyword evidence="1 10" id="KW-0813">Transport</keyword>
<dbReference type="Pfam" id="PF00037">
    <property type="entry name" value="Fer4"/>
    <property type="match status" value="1"/>
</dbReference>
<organism evidence="13 14">
    <name type="scientific">Seleniivibrio woodruffii</name>
    <dbReference type="NCBI Taxonomy" id="1078050"/>
    <lineage>
        <taxon>Bacteria</taxon>
        <taxon>Pseudomonadati</taxon>
        <taxon>Deferribacterota</taxon>
        <taxon>Deferribacteres</taxon>
        <taxon>Deferribacterales</taxon>
        <taxon>Geovibrionaceae</taxon>
        <taxon>Seleniivibrio</taxon>
    </lineage>
</organism>
<dbReference type="GO" id="GO:0051539">
    <property type="term" value="F:4 iron, 4 sulfur cluster binding"/>
    <property type="evidence" value="ECO:0007669"/>
    <property type="project" value="UniProtKB-UniRule"/>
</dbReference>
<dbReference type="InterPro" id="IPR017900">
    <property type="entry name" value="4Fe4S_Fe_S_CS"/>
</dbReference>
<evidence type="ECO:0000256" key="1">
    <source>
        <dbReference type="ARBA" id="ARBA00022448"/>
    </source>
</evidence>
<feature type="domain" description="4Fe-4S ferredoxin-type" evidence="11">
    <location>
        <begin position="233"/>
        <end position="262"/>
    </location>
</feature>
<dbReference type="InterPro" id="IPR010207">
    <property type="entry name" value="Elect_transpt_cplx_RnfB/RsxB"/>
</dbReference>
<evidence type="ECO:0000256" key="4">
    <source>
        <dbReference type="ARBA" id="ARBA00022737"/>
    </source>
</evidence>
<dbReference type="OrthoDB" id="9789936at2"/>
<feature type="binding site" evidence="10">
    <location>
        <position position="171"/>
    </location>
    <ligand>
        <name>[4Fe-4S] cluster</name>
        <dbReference type="ChEBI" id="CHEBI:49883"/>
        <label>3</label>
    </ligand>
</feature>
<keyword evidence="3 10" id="KW-0479">Metal-binding</keyword>
<dbReference type="GO" id="GO:0005886">
    <property type="term" value="C:plasma membrane"/>
    <property type="evidence" value="ECO:0007669"/>
    <property type="project" value="UniProtKB-SubCell"/>
</dbReference>
<feature type="binding site" evidence="10">
    <location>
        <position position="148"/>
    </location>
    <ligand>
        <name>[4Fe-4S] cluster</name>
        <dbReference type="ChEBI" id="CHEBI:49883"/>
        <label>3</label>
    </ligand>
</feature>
<name>A0A4R1KGU8_9BACT</name>
<dbReference type="Proteomes" id="UP000294614">
    <property type="component" value="Unassembled WGS sequence"/>
</dbReference>